<dbReference type="InterPro" id="IPR036945">
    <property type="entry name" value="DAGK_sf"/>
</dbReference>
<feature type="transmembrane region" description="Helical" evidence="19">
    <location>
        <begin position="107"/>
        <end position="128"/>
    </location>
</feature>
<keyword evidence="18" id="KW-0460">Magnesium</keyword>
<evidence type="ECO:0000256" key="18">
    <source>
        <dbReference type="PIRSR" id="PIRSR600829-4"/>
    </source>
</evidence>
<evidence type="ECO:0000313" key="20">
    <source>
        <dbReference type="EMBL" id="MBB3996440.1"/>
    </source>
</evidence>
<evidence type="ECO:0000256" key="17">
    <source>
        <dbReference type="PIRSR" id="PIRSR600829-3"/>
    </source>
</evidence>
<keyword evidence="5 20" id="KW-0808">Transferase</keyword>
<dbReference type="Pfam" id="PF01219">
    <property type="entry name" value="DAGK_prokar"/>
    <property type="match status" value="1"/>
</dbReference>
<feature type="binding site" evidence="18">
    <location>
        <position position="87"/>
    </location>
    <ligand>
        <name>a divalent metal cation</name>
        <dbReference type="ChEBI" id="CHEBI:60240"/>
    </ligand>
</feature>
<evidence type="ECO:0000256" key="2">
    <source>
        <dbReference type="ARBA" id="ARBA00005967"/>
    </source>
</evidence>
<reference evidence="20 21" key="1">
    <citation type="submission" date="2020-08" db="EMBL/GenBank/DDBJ databases">
        <title>Genomic Encyclopedia of Type Strains, Phase IV (KMG-IV): sequencing the most valuable type-strain genomes for metagenomic binning, comparative biology and taxonomic classification.</title>
        <authorList>
            <person name="Goeker M."/>
        </authorList>
    </citation>
    <scope>NUCLEOTIDE SEQUENCE [LARGE SCALE GENOMIC DNA]</scope>
    <source>
        <strain evidence="20 21">DSM 102238</strain>
    </source>
</reference>
<keyword evidence="12 19" id="KW-0472">Membrane</keyword>
<evidence type="ECO:0000313" key="21">
    <source>
        <dbReference type="Proteomes" id="UP000542776"/>
    </source>
</evidence>
<evidence type="ECO:0000256" key="12">
    <source>
        <dbReference type="ARBA" id="ARBA00023136"/>
    </source>
</evidence>
<evidence type="ECO:0000256" key="6">
    <source>
        <dbReference type="ARBA" id="ARBA00022692"/>
    </source>
</evidence>
<feature type="transmembrane region" description="Helical" evidence="19">
    <location>
        <begin position="67"/>
        <end position="86"/>
    </location>
</feature>
<dbReference type="GO" id="GO:0005524">
    <property type="term" value="F:ATP binding"/>
    <property type="evidence" value="ECO:0007669"/>
    <property type="project" value="UniProtKB-KW"/>
</dbReference>
<gene>
    <name evidence="20" type="ORF">GGR04_000261</name>
</gene>
<evidence type="ECO:0000256" key="11">
    <source>
        <dbReference type="ARBA" id="ARBA00023098"/>
    </source>
</evidence>
<keyword evidence="13" id="KW-0594">Phospholipid biosynthesis</keyword>
<dbReference type="CDD" id="cd14265">
    <property type="entry name" value="UDPK_IM_like"/>
    <property type="match status" value="1"/>
</dbReference>
<dbReference type="RefSeq" id="WP_183197085.1">
    <property type="nucleotide sequence ID" value="NZ_JACIEK010000001.1"/>
</dbReference>
<keyword evidence="10 19" id="KW-1133">Transmembrane helix</keyword>
<comment type="subcellular location">
    <subcellularLocation>
        <location evidence="1">Cell membrane</location>
        <topology evidence="1">Multi-pass membrane protein</topology>
    </subcellularLocation>
</comment>
<evidence type="ECO:0000256" key="3">
    <source>
        <dbReference type="ARBA" id="ARBA00022475"/>
    </source>
</evidence>
<dbReference type="Proteomes" id="UP000542776">
    <property type="component" value="Unassembled WGS sequence"/>
</dbReference>
<feature type="binding site" evidence="17">
    <location>
        <position position="87"/>
    </location>
    <ligand>
        <name>ATP</name>
        <dbReference type="ChEBI" id="CHEBI:30616"/>
    </ligand>
</feature>
<dbReference type="InterPro" id="IPR033717">
    <property type="entry name" value="UDPK"/>
</dbReference>
<keyword evidence="18" id="KW-0479">Metal-binding</keyword>
<organism evidence="20 21">
    <name type="scientific">Aureimonas pseudogalii</name>
    <dbReference type="NCBI Taxonomy" id="1744844"/>
    <lineage>
        <taxon>Bacteria</taxon>
        <taxon>Pseudomonadati</taxon>
        <taxon>Pseudomonadota</taxon>
        <taxon>Alphaproteobacteria</taxon>
        <taxon>Hyphomicrobiales</taxon>
        <taxon>Aurantimonadaceae</taxon>
        <taxon>Aureimonas</taxon>
    </lineage>
</organism>
<dbReference type="EMBL" id="JACIEK010000001">
    <property type="protein sequence ID" value="MBB3996440.1"/>
    <property type="molecule type" value="Genomic_DNA"/>
</dbReference>
<keyword evidence="6 19" id="KW-0812">Transmembrane</keyword>
<evidence type="ECO:0000256" key="19">
    <source>
        <dbReference type="SAM" id="Phobius"/>
    </source>
</evidence>
<evidence type="ECO:0000256" key="9">
    <source>
        <dbReference type="ARBA" id="ARBA00022840"/>
    </source>
</evidence>
<evidence type="ECO:0000256" key="13">
    <source>
        <dbReference type="ARBA" id="ARBA00023209"/>
    </source>
</evidence>
<keyword evidence="8 20" id="KW-0418">Kinase</keyword>
<evidence type="ECO:0000256" key="8">
    <source>
        <dbReference type="ARBA" id="ARBA00022777"/>
    </source>
</evidence>
<accession>A0A7W6H2A8</accession>
<keyword evidence="21" id="KW-1185">Reference proteome</keyword>
<comment type="similarity">
    <text evidence="2">Belongs to the bacterial diacylglycerol kinase family.</text>
</comment>
<sequence length="132" mass="13430">MTASAHSAAAGRGLRAILRRRIASFGHAGVGIAHMVTTQPHARIHLAAVAVVVGAGCWLAIPIEDWIAVTLACALVLAAEAINTAFEHLCDVVSPQWSEDVRRAKDVAAGAVLLAAVAAAIVGGLIVAKALS</sequence>
<keyword evidence="9 17" id="KW-0067">ATP-binding</keyword>
<dbReference type="InterPro" id="IPR000829">
    <property type="entry name" value="DAGK"/>
</dbReference>
<dbReference type="GO" id="GO:0004143">
    <property type="term" value="F:ATP-dependent diacylglycerol kinase activity"/>
    <property type="evidence" value="ECO:0007669"/>
    <property type="project" value="UniProtKB-EC"/>
</dbReference>
<proteinExistence type="inferred from homology"/>
<evidence type="ECO:0000256" key="7">
    <source>
        <dbReference type="ARBA" id="ARBA00022741"/>
    </source>
</evidence>
<feature type="binding site" evidence="17">
    <location>
        <begin position="105"/>
        <end position="106"/>
    </location>
    <ligand>
        <name>ATP</name>
        <dbReference type="ChEBI" id="CHEBI:30616"/>
    </ligand>
</feature>
<feature type="binding site" evidence="17">
    <location>
        <position position="20"/>
    </location>
    <ligand>
        <name>ATP</name>
        <dbReference type="ChEBI" id="CHEBI:30616"/>
    </ligand>
</feature>
<evidence type="ECO:0000256" key="16">
    <source>
        <dbReference type="PIRSR" id="PIRSR600829-2"/>
    </source>
</evidence>
<name>A0A7W6H2A8_9HYPH</name>
<keyword evidence="4" id="KW-0444">Lipid biosynthesis</keyword>
<dbReference type="PANTHER" id="PTHR34299:SF1">
    <property type="entry name" value="DIACYLGLYCEROL KINASE"/>
    <property type="match status" value="1"/>
</dbReference>
<keyword evidence="3" id="KW-1003">Cell membrane</keyword>
<dbReference type="EC" id="2.7.1.107" evidence="20"/>
<feature type="active site" description="Proton acceptor" evidence="15">
    <location>
        <position position="80"/>
    </location>
</feature>
<keyword evidence="7 17" id="KW-0547">Nucleotide-binding</keyword>
<comment type="cofactor">
    <cofactor evidence="18">
        <name>Mg(2+)</name>
        <dbReference type="ChEBI" id="CHEBI:18420"/>
    </cofactor>
    <text evidence="18">Mn(2+), Zn(2+), Cd(2+) and Co(2+) support activity to lesser extents.</text>
</comment>
<evidence type="ECO:0000256" key="1">
    <source>
        <dbReference type="ARBA" id="ARBA00004651"/>
    </source>
</evidence>
<dbReference type="GO" id="GO:0005886">
    <property type="term" value="C:plasma membrane"/>
    <property type="evidence" value="ECO:0007669"/>
    <property type="project" value="UniProtKB-SubCell"/>
</dbReference>
<feature type="transmembrane region" description="Helical" evidence="19">
    <location>
        <begin position="44"/>
        <end position="61"/>
    </location>
</feature>
<protein>
    <submittedName>
        <fullName evidence="20">Diacylglycerol kinase (ATP)</fullName>
        <ecNumber evidence="20">2.7.1.107</ecNumber>
    </submittedName>
</protein>
<feature type="binding site" evidence="16">
    <location>
        <position position="20"/>
    </location>
    <ligand>
        <name>substrate</name>
    </ligand>
</feature>
<dbReference type="Gene3D" id="1.10.287.3610">
    <property type="match status" value="1"/>
</dbReference>
<comment type="caution">
    <text evidence="20">The sequence shown here is derived from an EMBL/GenBank/DDBJ whole genome shotgun (WGS) entry which is preliminary data.</text>
</comment>
<keyword evidence="11" id="KW-0443">Lipid metabolism</keyword>
<dbReference type="GO" id="GO:0046872">
    <property type="term" value="F:metal ion binding"/>
    <property type="evidence" value="ECO:0007669"/>
    <property type="project" value="UniProtKB-KW"/>
</dbReference>
<dbReference type="AlphaFoldDB" id="A0A7W6H2A8"/>
<dbReference type="GO" id="GO:0008654">
    <property type="term" value="P:phospholipid biosynthetic process"/>
    <property type="evidence" value="ECO:0007669"/>
    <property type="project" value="UniProtKB-KW"/>
</dbReference>
<dbReference type="PANTHER" id="PTHR34299">
    <property type="entry name" value="DIACYLGLYCEROL KINASE"/>
    <property type="match status" value="1"/>
</dbReference>
<evidence type="ECO:0000256" key="4">
    <source>
        <dbReference type="ARBA" id="ARBA00022516"/>
    </source>
</evidence>
<evidence type="ECO:0000256" key="14">
    <source>
        <dbReference type="ARBA" id="ARBA00023264"/>
    </source>
</evidence>
<keyword evidence="14" id="KW-1208">Phospholipid metabolism</keyword>
<evidence type="ECO:0000256" key="15">
    <source>
        <dbReference type="PIRSR" id="PIRSR600829-1"/>
    </source>
</evidence>
<feature type="binding site" evidence="16">
    <location>
        <position position="80"/>
    </location>
    <ligand>
        <name>substrate</name>
    </ligand>
</feature>
<evidence type="ECO:0000256" key="10">
    <source>
        <dbReference type="ARBA" id="ARBA00022989"/>
    </source>
</evidence>
<evidence type="ECO:0000256" key="5">
    <source>
        <dbReference type="ARBA" id="ARBA00022679"/>
    </source>
</evidence>